<dbReference type="EMBL" id="AZHD01000001">
    <property type="protein sequence ID" value="OAA68736.1"/>
    <property type="molecule type" value="Genomic_DNA"/>
</dbReference>
<feature type="transmembrane region" description="Helical" evidence="2">
    <location>
        <begin position="324"/>
        <end position="347"/>
    </location>
</feature>
<dbReference type="PANTHER" id="PTHR34414:SF1">
    <property type="entry name" value="SUBTILISIN-LIKE SERINE PROTEASE"/>
    <property type="match status" value="1"/>
</dbReference>
<comment type="caution">
    <text evidence="3">The sequence shown here is derived from an EMBL/GenBank/DDBJ whole genome shotgun (WGS) entry which is preliminary data.</text>
</comment>
<dbReference type="AlphaFoldDB" id="A0A168AH48"/>
<keyword evidence="4" id="KW-1185">Reference proteome</keyword>
<dbReference type="PANTHER" id="PTHR34414">
    <property type="entry name" value="HET DOMAIN-CONTAINING PROTEIN-RELATED"/>
    <property type="match status" value="1"/>
</dbReference>
<feature type="compositionally biased region" description="Low complexity" evidence="1">
    <location>
        <begin position="33"/>
        <end position="46"/>
    </location>
</feature>
<dbReference type="OrthoDB" id="5086500at2759"/>
<sequence>METCTSSASSFHPVAPFTVDVFHYTGVDDDGVASASSSSSSSAATPRPRPPAPPAPPLESLLPGVYRDEGNLPHLDVPSLTAAYLTAELGLGRLDGDFGHHWFWLLGSPALPRPLHDCAHRGRAICVTERMDRHLGLGLGPGPNGGGNKRNLLYVKPLPRLLLDVRFWEDVLASRTCGKRHLWACALGFLYSYAALVAHESDFRLAQQHGLLPPEVGWPAWRALTRQVVASPDVAARGFHPRFLYGELRLNRLREISQLKRGGLLPVLAGRLDRFARFFQNNVRWLASLVAYIAIVLSALQTGLTTDRLADNGAFQRFASGFTVFALLGPLAILLAFALYFGLSLVYHIGVHLVTNHLFAATAAGPDGVLEGIDGLHHWESKSEV</sequence>
<keyword evidence="2" id="KW-1133">Transmembrane helix</keyword>
<name>A0A168AH48_9HYPO</name>
<dbReference type="Proteomes" id="UP000076874">
    <property type="component" value="Unassembled WGS sequence"/>
</dbReference>
<dbReference type="Pfam" id="PF20246">
    <property type="entry name" value="DUF6601"/>
    <property type="match status" value="1"/>
</dbReference>
<reference evidence="3 4" key="1">
    <citation type="journal article" date="2016" name="Genome Biol. Evol.">
        <title>Divergent and convergent evolution of fungal pathogenicity.</title>
        <authorList>
            <person name="Shang Y."/>
            <person name="Xiao G."/>
            <person name="Zheng P."/>
            <person name="Cen K."/>
            <person name="Zhan S."/>
            <person name="Wang C."/>
        </authorList>
    </citation>
    <scope>NUCLEOTIDE SEQUENCE [LARGE SCALE GENOMIC DNA]</scope>
    <source>
        <strain evidence="3 4">RCEF 264</strain>
    </source>
</reference>
<feature type="transmembrane region" description="Helical" evidence="2">
    <location>
        <begin position="283"/>
        <end position="304"/>
    </location>
</feature>
<evidence type="ECO:0000256" key="1">
    <source>
        <dbReference type="SAM" id="MobiDB-lite"/>
    </source>
</evidence>
<evidence type="ECO:0008006" key="5">
    <source>
        <dbReference type="Google" id="ProtNLM"/>
    </source>
</evidence>
<keyword evidence="2" id="KW-0472">Membrane</keyword>
<feature type="region of interest" description="Disordered" evidence="1">
    <location>
        <begin position="32"/>
        <end position="63"/>
    </location>
</feature>
<organism evidence="3 4">
    <name type="scientific">Niveomyces insectorum RCEF 264</name>
    <dbReference type="NCBI Taxonomy" id="1081102"/>
    <lineage>
        <taxon>Eukaryota</taxon>
        <taxon>Fungi</taxon>
        <taxon>Dikarya</taxon>
        <taxon>Ascomycota</taxon>
        <taxon>Pezizomycotina</taxon>
        <taxon>Sordariomycetes</taxon>
        <taxon>Hypocreomycetidae</taxon>
        <taxon>Hypocreales</taxon>
        <taxon>Cordycipitaceae</taxon>
        <taxon>Niveomyces</taxon>
    </lineage>
</organism>
<dbReference type="InterPro" id="IPR046536">
    <property type="entry name" value="DUF6601"/>
</dbReference>
<accession>A0A168AH48</accession>
<protein>
    <recommendedName>
        <fullName evidence="5">Subtilisin-like serine protease</fullName>
    </recommendedName>
</protein>
<evidence type="ECO:0000256" key="2">
    <source>
        <dbReference type="SAM" id="Phobius"/>
    </source>
</evidence>
<proteinExistence type="predicted"/>
<evidence type="ECO:0000313" key="4">
    <source>
        <dbReference type="Proteomes" id="UP000076874"/>
    </source>
</evidence>
<evidence type="ECO:0000313" key="3">
    <source>
        <dbReference type="EMBL" id="OAA68736.1"/>
    </source>
</evidence>
<keyword evidence="2" id="KW-0812">Transmembrane</keyword>
<gene>
    <name evidence="3" type="ORF">SPI_00931</name>
</gene>
<feature type="compositionally biased region" description="Pro residues" evidence="1">
    <location>
        <begin position="47"/>
        <end position="57"/>
    </location>
</feature>